<proteinExistence type="predicted"/>
<reference evidence="1" key="1">
    <citation type="submission" date="2020-04" db="EMBL/GenBank/DDBJ databases">
        <authorList>
            <person name="Chiriac C."/>
            <person name="Salcher M."/>
            <person name="Ghai R."/>
            <person name="Kavagutti S V."/>
        </authorList>
    </citation>
    <scope>NUCLEOTIDE SEQUENCE</scope>
</reference>
<evidence type="ECO:0000313" key="1">
    <source>
        <dbReference type="EMBL" id="CAB4151396.1"/>
    </source>
</evidence>
<protein>
    <submittedName>
        <fullName evidence="1">Uncharacterized protein</fullName>
    </submittedName>
</protein>
<accession>A0A6J5N2B6</accession>
<gene>
    <name evidence="1" type="ORF">UFOVP591_15</name>
</gene>
<dbReference type="EMBL" id="LR796555">
    <property type="protein sequence ID" value="CAB4151396.1"/>
    <property type="molecule type" value="Genomic_DNA"/>
</dbReference>
<organism evidence="1">
    <name type="scientific">uncultured Caudovirales phage</name>
    <dbReference type="NCBI Taxonomy" id="2100421"/>
    <lineage>
        <taxon>Viruses</taxon>
        <taxon>Duplodnaviria</taxon>
        <taxon>Heunggongvirae</taxon>
        <taxon>Uroviricota</taxon>
        <taxon>Caudoviricetes</taxon>
        <taxon>Peduoviridae</taxon>
        <taxon>Maltschvirus</taxon>
        <taxon>Maltschvirus maltsch</taxon>
    </lineage>
</organism>
<sequence>MSSIKQILDQFCYRMNIPPPASYVNNNTPAARQYVSLFKFIGDNLRNRPYQWPQLKRGYYFNTVNGQSRYQLPGDFYRLLDSSQWDTTNQWPMRGPISDLQWAIREFAVVSLQTRKGYRLIGPTDYLFTNTPYAQRSRGWFEITPAGDDTVDELFLGYISSNWIWPFDWIATTAYGLGDTISGDGYMYICTTAGTSGTTRPSVSTGTEVDGTVTWTVYIGPYELGGATTLSDNDRCLFDEDVMIEGMRWAYLRAKGQDYQQERVDWENELKSAFARFNGPVRVNLADSNDDYPGDWPITPQGSWSV</sequence>
<name>A0A6J5N2B6_9CAUD</name>